<accession>A0A5B7GT06</accession>
<feature type="region of interest" description="Disordered" evidence="1">
    <location>
        <begin position="1"/>
        <end position="20"/>
    </location>
</feature>
<protein>
    <submittedName>
        <fullName evidence="2">Uncharacterized protein</fullName>
    </submittedName>
</protein>
<dbReference type="Proteomes" id="UP000324222">
    <property type="component" value="Unassembled WGS sequence"/>
</dbReference>
<dbReference type="AlphaFoldDB" id="A0A5B7GT06"/>
<reference evidence="2 3" key="1">
    <citation type="submission" date="2019-05" db="EMBL/GenBank/DDBJ databases">
        <title>Another draft genome of Portunus trituberculatus and its Hox gene families provides insights of decapod evolution.</title>
        <authorList>
            <person name="Jeong J.-H."/>
            <person name="Song I."/>
            <person name="Kim S."/>
            <person name="Choi T."/>
            <person name="Kim D."/>
            <person name="Ryu S."/>
            <person name="Kim W."/>
        </authorList>
    </citation>
    <scope>NUCLEOTIDE SEQUENCE [LARGE SCALE GENOMIC DNA]</scope>
    <source>
        <tissue evidence="2">Muscle</tissue>
    </source>
</reference>
<dbReference type="EMBL" id="VSRR010017399">
    <property type="protein sequence ID" value="MPC60327.1"/>
    <property type="molecule type" value="Genomic_DNA"/>
</dbReference>
<gene>
    <name evidence="2" type="ORF">E2C01_054368</name>
</gene>
<evidence type="ECO:0000313" key="2">
    <source>
        <dbReference type="EMBL" id="MPC60327.1"/>
    </source>
</evidence>
<evidence type="ECO:0000256" key="1">
    <source>
        <dbReference type="SAM" id="MobiDB-lite"/>
    </source>
</evidence>
<sequence length="42" mass="4741">MDGDSSSHLPPLPHSSLPPLLRYPSVMLCTNQNYKKITLKFL</sequence>
<proteinExistence type="predicted"/>
<keyword evidence="3" id="KW-1185">Reference proteome</keyword>
<name>A0A5B7GT06_PORTR</name>
<organism evidence="2 3">
    <name type="scientific">Portunus trituberculatus</name>
    <name type="common">Swimming crab</name>
    <name type="synonym">Neptunus trituberculatus</name>
    <dbReference type="NCBI Taxonomy" id="210409"/>
    <lineage>
        <taxon>Eukaryota</taxon>
        <taxon>Metazoa</taxon>
        <taxon>Ecdysozoa</taxon>
        <taxon>Arthropoda</taxon>
        <taxon>Crustacea</taxon>
        <taxon>Multicrustacea</taxon>
        <taxon>Malacostraca</taxon>
        <taxon>Eumalacostraca</taxon>
        <taxon>Eucarida</taxon>
        <taxon>Decapoda</taxon>
        <taxon>Pleocyemata</taxon>
        <taxon>Brachyura</taxon>
        <taxon>Eubrachyura</taxon>
        <taxon>Portunoidea</taxon>
        <taxon>Portunidae</taxon>
        <taxon>Portuninae</taxon>
        <taxon>Portunus</taxon>
    </lineage>
</organism>
<comment type="caution">
    <text evidence="2">The sequence shown here is derived from an EMBL/GenBank/DDBJ whole genome shotgun (WGS) entry which is preliminary data.</text>
</comment>
<evidence type="ECO:0000313" key="3">
    <source>
        <dbReference type="Proteomes" id="UP000324222"/>
    </source>
</evidence>